<evidence type="ECO:0000313" key="2">
    <source>
        <dbReference type="Proteomes" id="UP000602510"/>
    </source>
</evidence>
<dbReference type="AlphaFoldDB" id="A0A833WN27"/>
<gene>
    <name evidence="1" type="ORF">GN244_ATG04559</name>
</gene>
<name>A0A833WN27_PHYIN</name>
<accession>A0A833WN27</accession>
<evidence type="ECO:0000313" key="1">
    <source>
        <dbReference type="EMBL" id="KAF4043085.1"/>
    </source>
</evidence>
<reference evidence="1" key="1">
    <citation type="submission" date="2020-04" db="EMBL/GenBank/DDBJ databases">
        <title>Hybrid Assembly of Korean Phytophthora infestans isolates.</title>
        <authorList>
            <person name="Prokchorchik M."/>
            <person name="Lee Y."/>
            <person name="Seo J."/>
            <person name="Cho J.-H."/>
            <person name="Park Y.-E."/>
            <person name="Jang D.-C."/>
            <person name="Im J.-S."/>
            <person name="Choi J.-G."/>
            <person name="Park H.-J."/>
            <person name="Lee G.-B."/>
            <person name="Lee Y.-G."/>
            <person name="Hong S.-Y."/>
            <person name="Cho K."/>
            <person name="Sohn K.H."/>
        </authorList>
    </citation>
    <scope>NUCLEOTIDE SEQUENCE</scope>
    <source>
        <strain evidence="1">KR_1_A1</strain>
    </source>
</reference>
<proteinExistence type="predicted"/>
<organism evidence="1 2">
    <name type="scientific">Phytophthora infestans</name>
    <name type="common">Potato late blight agent</name>
    <name type="synonym">Botrytis infestans</name>
    <dbReference type="NCBI Taxonomy" id="4787"/>
    <lineage>
        <taxon>Eukaryota</taxon>
        <taxon>Sar</taxon>
        <taxon>Stramenopiles</taxon>
        <taxon>Oomycota</taxon>
        <taxon>Peronosporomycetes</taxon>
        <taxon>Peronosporales</taxon>
        <taxon>Peronosporaceae</taxon>
        <taxon>Phytophthora</taxon>
    </lineage>
</organism>
<keyword evidence="2" id="KW-1185">Reference proteome</keyword>
<dbReference type="Proteomes" id="UP000602510">
    <property type="component" value="Unassembled WGS sequence"/>
</dbReference>
<comment type="caution">
    <text evidence="1">The sequence shown here is derived from an EMBL/GenBank/DDBJ whole genome shotgun (WGS) entry which is preliminary data.</text>
</comment>
<sequence>MYYSLVQGRALPGVSISQSGPKGFIDFKDTKLYNTVSSFMAIEYSMYPLQGMMEKYHESAVLNGSVFEFVEDTKGNKH</sequence>
<dbReference type="EMBL" id="WSZM01000092">
    <property type="protein sequence ID" value="KAF4043085.1"/>
    <property type="molecule type" value="Genomic_DNA"/>
</dbReference>
<protein>
    <submittedName>
        <fullName evidence="1">Uncharacterized protein</fullName>
    </submittedName>
</protein>